<dbReference type="Pfam" id="PF00455">
    <property type="entry name" value="DeoRC"/>
    <property type="match status" value="1"/>
</dbReference>
<evidence type="ECO:0000256" key="2">
    <source>
        <dbReference type="ARBA" id="ARBA00023015"/>
    </source>
</evidence>
<dbReference type="InterPro" id="IPR001034">
    <property type="entry name" value="DeoR_HTH"/>
</dbReference>
<feature type="domain" description="HTH deoR-type" evidence="4">
    <location>
        <begin position="1"/>
        <end position="51"/>
    </location>
</feature>
<dbReference type="InterPro" id="IPR036388">
    <property type="entry name" value="WH-like_DNA-bd_sf"/>
</dbReference>
<organism evidence="5">
    <name type="scientific">marine sediment metagenome</name>
    <dbReference type="NCBI Taxonomy" id="412755"/>
    <lineage>
        <taxon>unclassified sequences</taxon>
        <taxon>metagenomes</taxon>
        <taxon>ecological metagenomes</taxon>
    </lineage>
</organism>
<dbReference type="Gene3D" id="1.10.10.10">
    <property type="entry name" value="Winged helix-like DNA-binding domain superfamily/Winged helix DNA-binding domain"/>
    <property type="match status" value="1"/>
</dbReference>
<dbReference type="PANTHER" id="PTHR30363">
    <property type="entry name" value="HTH-TYPE TRANSCRIPTIONAL REGULATOR SRLR-RELATED"/>
    <property type="match status" value="1"/>
</dbReference>
<dbReference type="SMART" id="SM01134">
    <property type="entry name" value="DeoRC"/>
    <property type="match status" value="1"/>
</dbReference>
<sequence length="248" mass="26857">DNILAALERNPALRVLQIAEELDVSTETVRRDLTELESTGRLSRTYGGAVKNTNRFEPALNERLSLKVSERRAIALEAVSRYATEEALLLGGGATMIHFARALREIPRRITVVTPAYPIAVELAANPMIEIIMLPGIFEPQEHITVGPDTLRAMDRYKVRTAIIGASGLNAEGVSEALLRAGEIYGAMVQRSEQAVVLADSDKFDKRALVLLTDWNAATTLVTDVAPRGALKTALDRGGTKVIVASGN</sequence>
<evidence type="ECO:0000256" key="3">
    <source>
        <dbReference type="ARBA" id="ARBA00023163"/>
    </source>
</evidence>
<reference evidence="5" key="1">
    <citation type="journal article" date="2014" name="Front. Microbiol.">
        <title>High frequency of phylogenetically diverse reductive dehalogenase-homologous genes in deep subseafloor sedimentary metagenomes.</title>
        <authorList>
            <person name="Kawai M."/>
            <person name="Futagami T."/>
            <person name="Toyoda A."/>
            <person name="Takaki Y."/>
            <person name="Nishi S."/>
            <person name="Hori S."/>
            <person name="Arai W."/>
            <person name="Tsubouchi T."/>
            <person name="Morono Y."/>
            <person name="Uchiyama I."/>
            <person name="Ito T."/>
            <person name="Fujiyama A."/>
            <person name="Inagaki F."/>
            <person name="Takami H."/>
        </authorList>
    </citation>
    <scope>NUCLEOTIDE SEQUENCE</scope>
    <source>
        <strain evidence="5">Expedition CK06-06</strain>
    </source>
</reference>
<dbReference type="GO" id="GO:0003700">
    <property type="term" value="F:DNA-binding transcription factor activity"/>
    <property type="evidence" value="ECO:0007669"/>
    <property type="project" value="InterPro"/>
</dbReference>
<evidence type="ECO:0000256" key="1">
    <source>
        <dbReference type="ARBA" id="ARBA00022491"/>
    </source>
</evidence>
<proteinExistence type="predicted"/>
<dbReference type="PROSITE" id="PS51000">
    <property type="entry name" value="HTH_DEOR_2"/>
    <property type="match status" value="1"/>
</dbReference>
<keyword evidence="2" id="KW-0805">Transcription regulation</keyword>
<dbReference type="Pfam" id="PF08220">
    <property type="entry name" value="HTH_DeoR"/>
    <property type="match status" value="1"/>
</dbReference>
<dbReference type="InterPro" id="IPR050313">
    <property type="entry name" value="Carb_Metab_HTH_regulators"/>
</dbReference>
<comment type="caution">
    <text evidence="5">The sequence shown here is derived from an EMBL/GenBank/DDBJ whole genome shotgun (WGS) entry which is preliminary data.</text>
</comment>
<evidence type="ECO:0000259" key="4">
    <source>
        <dbReference type="PROSITE" id="PS51000"/>
    </source>
</evidence>
<keyword evidence="1" id="KW-0678">Repressor</keyword>
<dbReference type="SUPFAM" id="SSF100950">
    <property type="entry name" value="NagB/RpiA/CoA transferase-like"/>
    <property type="match status" value="1"/>
</dbReference>
<dbReference type="InterPro" id="IPR037171">
    <property type="entry name" value="NagB/RpiA_transferase-like"/>
</dbReference>
<dbReference type="AlphaFoldDB" id="X1HKM8"/>
<dbReference type="SMART" id="SM00420">
    <property type="entry name" value="HTH_DEOR"/>
    <property type="match status" value="1"/>
</dbReference>
<accession>X1HKM8</accession>
<feature type="non-terminal residue" evidence="5">
    <location>
        <position position="1"/>
    </location>
</feature>
<gene>
    <name evidence="5" type="ORF">S03H2_54931</name>
</gene>
<protein>
    <recommendedName>
        <fullName evidence="4">HTH deoR-type domain-containing protein</fullName>
    </recommendedName>
</protein>
<name>X1HKM8_9ZZZZ</name>
<dbReference type="InterPro" id="IPR014036">
    <property type="entry name" value="DeoR-like_C"/>
</dbReference>
<dbReference type="SUPFAM" id="SSF46785">
    <property type="entry name" value="Winged helix' DNA-binding domain"/>
    <property type="match status" value="1"/>
</dbReference>
<evidence type="ECO:0000313" key="5">
    <source>
        <dbReference type="EMBL" id="GAH70686.1"/>
    </source>
</evidence>
<dbReference type="EMBL" id="BARU01035057">
    <property type="protein sequence ID" value="GAH70686.1"/>
    <property type="molecule type" value="Genomic_DNA"/>
</dbReference>
<dbReference type="InterPro" id="IPR036390">
    <property type="entry name" value="WH_DNA-bd_sf"/>
</dbReference>
<dbReference type="PRINTS" id="PR00037">
    <property type="entry name" value="HTHLACR"/>
</dbReference>
<keyword evidence="3" id="KW-0804">Transcription</keyword>
<dbReference type="PANTHER" id="PTHR30363:SF4">
    <property type="entry name" value="GLYCEROL-3-PHOSPHATE REGULON REPRESSOR"/>
    <property type="match status" value="1"/>
</dbReference>